<evidence type="ECO:0000313" key="2">
    <source>
        <dbReference type="EMBL" id="OLY44593.1"/>
    </source>
</evidence>
<proteinExistence type="predicted"/>
<dbReference type="AlphaFoldDB" id="A0A1R0FC55"/>
<dbReference type="PANTHER" id="PTHR35562:SF2">
    <property type="entry name" value="DNA ENDONUCLEASE SMRA-RELATED"/>
    <property type="match status" value="1"/>
</dbReference>
<dbReference type="Pfam" id="PF01713">
    <property type="entry name" value="Smr"/>
    <property type="match status" value="1"/>
</dbReference>
<keyword evidence="2" id="KW-0540">Nuclease</keyword>
<dbReference type="GeneID" id="92990783"/>
<dbReference type="PANTHER" id="PTHR35562">
    <property type="entry name" value="DNA ENDONUCLEASE SMRA-RELATED"/>
    <property type="match status" value="1"/>
</dbReference>
<protein>
    <submittedName>
        <fullName evidence="2">DNA-nicking endonuclease, Smr domain</fullName>
    </submittedName>
</protein>
<keyword evidence="2" id="KW-0378">Hydrolase</keyword>
<dbReference type="InterPro" id="IPR002625">
    <property type="entry name" value="Smr_dom"/>
</dbReference>
<accession>A0A1R0FC55</accession>
<dbReference type="RefSeq" id="WP_075869951.1">
    <property type="nucleotide sequence ID" value="NZ_CALYQA010000005.1"/>
</dbReference>
<keyword evidence="2" id="KW-0255">Endonuclease</keyword>
<keyword evidence="3" id="KW-1185">Reference proteome</keyword>
<organism evidence="2 3">
    <name type="scientific">Bartonella apis</name>
    <dbReference type="NCBI Taxonomy" id="1686310"/>
    <lineage>
        <taxon>Bacteria</taxon>
        <taxon>Pseudomonadati</taxon>
        <taxon>Pseudomonadota</taxon>
        <taxon>Alphaproteobacteria</taxon>
        <taxon>Hyphomicrobiales</taxon>
        <taxon>Bartonellaceae</taxon>
        <taxon>Bartonella</taxon>
    </lineage>
</organism>
<sequence>MARDDNREQFYRLKLEDRILWDKVRSTAIPLAKSEQLSVEIKDMPALFSMEIAKKARLENIIDDNSNGIKAPPQLFPFDKPTYRKISRGRVEIEGRVDLHGLYRDEAYSLLLNFLQSARHRGLRHVLVITGKGLSVGSEGVLRQAVPHWLETAPFRQIVSSFDDAPRNHGGKGALYVRLRRQAKI</sequence>
<dbReference type="EMBL" id="LXYT01000001">
    <property type="protein sequence ID" value="OLY44593.1"/>
    <property type="molecule type" value="Genomic_DNA"/>
</dbReference>
<name>A0A1R0FC55_9HYPH</name>
<evidence type="ECO:0000259" key="1">
    <source>
        <dbReference type="PROSITE" id="PS50828"/>
    </source>
</evidence>
<dbReference type="GO" id="GO:0004519">
    <property type="term" value="F:endonuclease activity"/>
    <property type="evidence" value="ECO:0007669"/>
    <property type="project" value="UniProtKB-KW"/>
</dbReference>
<dbReference type="PROSITE" id="PS50828">
    <property type="entry name" value="SMR"/>
    <property type="match status" value="1"/>
</dbReference>
<evidence type="ECO:0000313" key="3">
    <source>
        <dbReference type="Proteomes" id="UP000187344"/>
    </source>
</evidence>
<dbReference type="Gene3D" id="3.30.1370.110">
    <property type="match status" value="1"/>
</dbReference>
<comment type="caution">
    <text evidence="2">The sequence shown here is derived from an EMBL/GenBank/DDBJ whole genome shotgun (WGS) entry which is preliminary data.</text>
</comment>
<dbReference type="SMART" id="SM00463">
    <property type="entry name" value="SMR"/>
    <property type="match status" value="1"/>
</dbReference>
<dbReference type="InterPro" id="IPR036063">
    <property type="entry name" value="Smr_dom_sf"/>
</dbReference>
<gene>
    <name evidence="2" type="ORF">PEB0149_020650</name>
</gene>
<feature type="domain" description="Smr" evidence="1">
    <location>
        <begin position="97"/>
        <end position="180"/>
    </location>
</feature>
<dbReference type="Proteomes" id="UP000187344">
    <property type="component" value="Unassembled WGS sequence"/>
</dbReference>
<dbReference type="SUPFAM" id="SSF160443">
    <property type="entry name" value="SMR domain-like"/>
    <property type="match status" value="1"/>
</dbReference>
<reference evidence="2 3" key="1">
    <citation type="submission" date="2016-12" db="EMBL/GenBank/DDBJ databases">
        <title>Comparative genomics of Bartonella apis.</title>
        <authorList>
            <person name="Engel P."/>
        </authorList>
    </citation>
    <scope>NUCLEOTIDE SEQUENCE [LARGE SCALE GENOMIC DNA]</scope>
    <source>
        <strain evidence="2 3">PEB0149</strain>
    </source>
</reference>
<dbReference type="OrthoDB" id="7165597at2"/>